<dbReference type="InterPro" id="IPR012336">
    <property type="entry name" value="Thioredoxin-like_fold"/>
</dbReference>
<keyword evidence="7" id="KW-1185">Reference proteome</keyword>
<sequence length="396" mass="45635">MKKHIFVTDYLNNPNTFIYMKKYILILFTAVLFSACHHNDFTVKGVISGAGGEMLYLEANEIHRIQVLDSVKLETSGEYEFHAKAPEYPEFYRLRLKNSYINFSIDSTETIIINAQEPGFTSNYKVEGSDNSEKIRIIALAGQELKKYVDKYNEQIKNPENNSQLLAQQLLEKVQNYKKEILPLIYENPRSTAAYFAIFQQINGQDIFDPYDKEDSKAIRAVATQYDFYYKNSVRAKQLHNMAIEALKMARIAEKGNTIKIDTIASVIDISLPDIYGKKQTLSSLKGKVVLLDFTAYQTEYSPQYNLLLAEIYRKYKQQGVEIYQISLDNDDNFWKVSASNLPWICVRDANSLNSRIATTYNVQQLPTAYLLDRTGAIRTRLTSMKEIENEIKKLL</sequence>
<keyword evidence="2" id="KW-0201">Cytochrome c-type biogenesis</keyword>
<evidence type="ECO:0000256" key="2">
    <source>
        <dbReference type="ARBA" id="ARBA00022748"/>
    </source>
</evidence>
<proteinExistence type="predicted"/>
<dbReference type="InterPro" id="IPR013766">
    <property type="entry name" value="Thioredoxin_domain"/>
</dbReference>
<dbReference type="EMBL" id="AP023322">
    <property type="protein sequence ID" value="BCI63806.1"/>
    <property type="molecule type" value="Genomic_DNA"/>
</dbReference>
<dbReference type="SUPFAM" id="SSF52833">
    <property type="entry name" value="Thioredoxin-like"/>
    <property type="match status" value="1"/>
</dbReference>
<dbReference type="AlphaFoldDB" id="A0A7G1HVT0"/>
<dbReference type="Gene3D" id="3.40.30.10">
    <property type="entry name" value="Glutaredoxin"/>
    <property type="match status" value="1"/>
</dbReference>
<evidence type="ECO:0000256" key="1">
    <source>
        <dbReference type="ARBA" id="ARBA00004196"/>
    </source>
</evidence>
<dbReference type="Pfam" id="PF14289">
    <property type="entry name" value="DUF4369"/>
    <property type="match status" value="1"/>
</dbReference>
<reference evidence="7" key="1">
    <citation type="submission" date="2020-07" db="EMBL/GenBank/DDBJ databases">
        <title>Complete genome sequencing of Coprobacter sp. strain 2CBH44.</title>
        <authorList>
            <person name="Sakamoto M."/>
            <person name="Murakami T."/>
            <person name="Mori H."/>
        </authorList>
    </citation>
    <scope>NUCLEOTIDE SEQUENCE [LARGE SCALE GENOMIC DNA]</scope>
    <source>
        <strain evidence="7">2CBH44</strain>
    </source>
</reference>
<dbReference type="PANTHER" id="PTHR42852:SF6">
    <property type="entry name" value="THIOL:DISULFIDE INTERCHANGE PROTEIN DSBE"/>
    <property type="match status" value="1"/>
</dbReference>
<evidence type="ECO:0000256" key="3">
    <source>
        <dbReference type="ARBA" id="ARBA00023157"/>
    </source>
</evidence>
<dbReference type="PROSITE" id="PS51352">
    <property type="entry name" value="THIOREDOXIN_2"/>
    <property type="match status" value="1"/>
</dbReference>
<evidence type="ECO:0000313" key="7">
    <source>
        <dbReference type="Proteomes" id="UP000594042"/>
    </source>
</evidence>
<dbReference type="Proteomes" id="UP000594042">
    <property type="component" value="Chromosome"/>
</dbReference>
<dbReference type="PANTHER" id="PTHR42852">
    <property type="entry name" value="THIOL:DISULFIDE INTERCHANGE PROTEIN DSBE"/>
    <property type="match status" value="1"/>
</dbReference>
<dbReference type="GO" id="GO:0017004">
    <property type="term" value="P:cytochrome complex assembly"/>
    <property type="evidence" value="ECO:0007669"/>
    <property type="project" value="UniProtKB-KW"/>
</dbReference>
<keyword evidence="4" id="KW-0676">Redox-active center</keyword>
<dbReference type="GO" id="GO:0030313">
    <property type="term" value="C:cell envelope"/>
    <property type="evidence" value="ECO:0007669"/>
    <property type="project" value="UniProtKB-SubCell"/>
</dbReference>
<dbReference type="InterPro" id="IPR025380">
    <property type="entry name" value="DUF4369"/>
</dbReference>
<keyword evidence="3" id="KW-1015">Disulfide bond</keyword>
<accession>A0A7G1HVT0</accession>
<feature type="domain" description="Thioredoxin" evidence="5">
    <location>
        <begin position="261"/>
        <end position="396"/>
    </location>
</feature>
<dbReference type="KEGG" id="copr:Cop2CBH44_21590"/>
<dbReference type="Pfam" id="PF13905">
    <property type="entry name" value="Thioredoxin_8"/>
    <property type="match status" value="1"/>
</dbReference>
<gene>
    <name evidence="6" type="ORF">Cop2CBH44_21590</name>
</gene>
<dbReference type="InterPro" id="IPR036249">
    <property type="entry name" value="Thioredoxin-like_sf"/>
</dbReference>
<protein>
    <recommendedName>
        <fullName evidence="5">Thioredoxin domain-containing protein</fullName>
    </recommendedName>
</protein>
<evidence type="ECO:0000313" key="6">
    <source>
        <dbReference type="EMBL" id="BCI63806.1"/>
    </source>
</evidence>
<evidence type="ECO:0000259" key="5">
    <source>
        <dbReference type="PROSITE" id="PS51352"/>
    </source>
</evidence>
<name>A0A7G1HVT0_9BACT</name>
<dbReference type="CDD" id="cd02966">
    <property type="entry name" value="TlpA_like_family"/>
    <property type="match status" value="1"/>
</dbReference>
<evidence type="ECO:0000256" key="4">
    <source>
        <dbReference type="ARBA" id="ARBA00023284"/>
    </source>
</evidence>
<comment type="subcellular location">
    <subcellularLocation>
        <location evidence="1">Cell envelope</location>
    </subcellularLocation>
</comment>
<dbReference type="InterPro" id="IPR050553">
    <property type="entry name" value="Thioredoxin_ResA/DsbE_sf"/>
</dbReference>
<organism evidence="6 7">
    <name type="scientific">Coprobacter secundus subsp. similis</name>
    <dbReference type="NCBI Taxonomy" id="2751153"/>
    <lineage>
        <taxon>Bacteria</taxon>
        <taxon>Pseudomonadati</taxon>
        <taxon>Bacteroidota</taxon>
        <taxon>Bacteroidia</taxon>
        <taxon>Bacteroidales</taxon>
        <taxon>Barnesiellaceae</taxon>
        <taxon>Coprobacter</taxon>
    </lineage>
</organism>